<sequence length="180" mass="20621">MTQNQDTVLWQRPYTIKGTLSAFAPVLQAGNNQLYLFWVDPKGHIQYMKSTSPTGLEQATQEDFFTRPNGIVHPNDLVRLNWQLTEAGQEAVFICNDFRTENANPLVDGFILLANTIKKNKSIRELALMGSRYLPGKMMEWIAETTITKENKPNILYVDVAGTWIMEFCVALKQEMIYQK</sequence>
<accession>A0ABW6AIF1</accession>
<gene>
    <name evidence="1" type="ORF">ACFS25_15465</name>
</gene>
<dbReference type="EMBL" id="JBHUOM010000012">
    <property type="protein sequence ID" value="MFD2935190.1"/>
    <property type="molecule type" value="Genomic_DNA"/>
</dbReference>
<proteinExistence type="predicted"/>
<name>A0ABW6AIF1_9BACT</name>
<reference evidence="2" key="1">
    <citation type="journal article" date="2019" name="Int. J. Syst. Evol. Microbiol.">
        <title>The Global Catalogue of Microorganisms (GCM) 10K type strain sequencing project: providing services to taxonomists for standard genome sequencing and annotation.</title>
        <authorList>
            <consortium name="The Broad Institute Genomics Platform"/>
            <consortium name="The Broad Institute Genome Sequencing Center for Infectious Disease"/>
            <person name="Wu L."/>
            <person name="Ma J."/>
        </authorList>
    </citation>
    <scope>NUCLEOTIDE SEQUENCE [LARGE SCALE GENOMIC DNA]</scope>
    <source>
        <strain evidence="2">KCTC 52490</strain>
    </source>
</reference>
<dbReference type="RefSeq" id="WP_381502638.1">
    <property type="nucleotide sequence ID" value="NZ_JBHUOM010000012.1"/>
</dbReference>
<dbReference type="Proteomes" id="UP001597512">
    <property type="component" value="Unassembled WGS sequence"/>
</dbReference>
<evidence type="ECO:0000313" key="2">
    <source>
        <dbReference type="Proteomes" id="UP001597512"/>
    </source>
</evidence>
<keyword evidence="2" id="KW-1185">Reference proteome</keyword>
<protein>
    <submittedName>
        <fullName evidence="1">Uncharacterized protein</fullName>
    </submittedName>
</protein>
<evidence type="ECO:0000313" key="1">
    <source>
        <dbReference type="EMBL" id="MFD2935190.1"/>
    </source>
</evidence>
<comment type="caution">
    <text evidence="1">The sequence shown here is derived from an EMBL/GenBank/DDBJ whole genome shotgun (WGS) entry which is preliminary data.</text>
</comment>
<organism evidence="1 2">
    <name type="scientific">Spirosoma flavum</name>
    <dbReference type="NCBI Taxonomy" id="2048557"/>
    <lineage>
        <taxon>Bacteria</taxon>
        <taxon>Pseudomonadati</taxon>
        <taxon>Bacteroidota</taxon>
        <taxon>Cytophagia</taxon>
        <taxon>Cytophagales</taxon>
        <taxon>Cytophagaceae</taxon>
        <taxon>Spirosoma</taxon>
    </lineage>
</organism>